<dbReference type="AlphaFoldDB" id="A0A0F8WZH3"/>
<protein>
    <submittedName>
        <fullName evidence="1">Uncharacterized protein</fullName>
    </submittedName>
</protein>
<comment type="caution">
    <text evidence="1">The sequence shown here is derived from an EMBL/GenBank/DDBJ whole genome shotgun (WGS) entry which is preliminary data.</text>
</comment>
<reference evidence="1" key="1">
    <citation type="journal article" date="2015" name="Nature">
        <title>Complex archaea that bridge the gap between prokaryotes and eukaryotes.</title>
        <authorList>
            <person name="Spang A."/>
            <person name="Saw J.H."/>
            <person name="Jorgensen S.L."/>
            <person name="Zaremba-Niedzwiedzka K."/>
            <person name="Martijn J."/>
            <person name="Lind A.E."/>
            <person name="van Eijk R."/>
            <person name="Schleper C."/>
            <person name="Guy L."/>
            <person name="Ettema T.J."/>
        </authorList>
    </citation>
    <scope>NUCLEOTIDE SEQUENCE</scope>
</reference>
<dbReference type="EMBL" id="LAZR01062179">
    <property type="protein sequence ID" value="KKK62058.1"/>
    <property type="molecule type" value="Genomic_DNA"/>
</dbReference>
<gene>
    <name evidence="1" type="ORF">LCGC14_3008130</name>
</gene>
<name>A0A0F8WZH3_9ZZZZ</name>
<evidence type="ECO:0000313" key="1">
    <source>
        <dbReference type="EMBL" id="KKK62058.1"/>
    </source>
</evidence>
<accession>A0A0F8WZH3</accession>
<sequence>MDNINSSGKVMKVLTSMGYRSEAIECGVRFGIGDTGNAFPVVIFIGDKEMIITCEIARLGEVYSQVSADMKEEFLLGLLDINTQILPYSVALNSDIDGEEEDRDLWPVVLIDSMPIGDISEDELRSSIQSLMKALHTTKDLFSVVFA</sequence>
<proteinExistence type="predicted"/>
<organism evidence="1">
    <name type="scientific">marine sediment metagenome</name>
    <dbReference type="NCBI Taxonomy" id="412755"/>
    <lineage>
        <taxon>unclassified sequences</taxon>
        <taxon>metagenomes</taxon>
        <taxon>ecological metagenomes</taxon>
    </lineage>
</organism>